<dbReference type="Pfam" id="PF11750">
    <property type="entry name" value="DUF3307"/>
    <property type="match status" value="1"/>
</dbReference>
<name>A0A0G0VDG7_9BACT</name>
<keyword evidence="1" id="KW-1133">Transmembrane helix</keyword>
<keyword evidence="1" id="KW-0472">Membrane</keyword>
<reference evidence="2 3" key="1">
    <citation type="journal article" date="2015" name="Nature">
        <title>rRNA introns, odd ribosomes, and small enigmatic genomes across a large radiation of phyla.</title>
        <authorList>
            <person name="Brown C.T."/>
            <person name="Hug L.A."/>
            <person name="Thomas B.C."/>
            <person name="Sharon I."/>
            <person name="Castelle C.J."/>
            <person name="Singh A."/>
            <person name="Wilkins M.J."/>
            <person name="Williams K.H."/>
            <person name="Banfield J.F."/>
        </authorList>
    </citation>
    <scope>NUCLEOTIDE SEQUENCE [LARGE SCALE GENOMIC DNA]</scope>
</reference>
<protein>
    <submittedName>
        <fullName evidence="2">Uncharacterized protein</fullName>
    </submittedName>
</protein>
<dbReference type="Proteomes" id="UP000033930">
    <property type="component" value="Unassembled WGS sequence"/>
</dbReference>
<dbReference type="AlphaFoldDB" id="A0A0G0VDG7"/>
<feature type="transmembrane region" description="Helical" evidence="1">
    <location>
        <begin position="96"/>
        <end position="119"/>
    </location>
</feature>
<proteinExistence type="predicted"/>
<sequence>MSKKTTEDLGCGVNIWDSKSAQWRALLTGGSMDYAMLVVIKLAVMYLLFVWGDFGLQSAWMAMEKGKSYEVLFYHAVTANAPIMLLWAIPEMDMNIVPGFAIEIAFSLSALGLVIRIVSHALIDALKARFYVLKSIKMDQFCHVAVDAGLILLGFV</sequence>
<organism evidence="2 3">
    <name type="scientific">Candidatus Uhrbacteria bacterium GW2011_GWC1_41_20</name>
    <dbReference type="NCBI Taxonomy" id="1618983"/>
    <lineage>
        <taxon>Bacteria</taxon>
        <taxon>Candidatus Uhriibacteriota</taxon>
    </lineage>
</organism>
<feature type="transmembrane region" description="Helical" evidence="1">
    <location>
        <begin position="71"/>
        <end position="90"/>
    </location>
</feature>
<dbReference type="InterPro" id="IPR021737">
    <property type="entry name" value="Phage_phiKZ_Orf197"/>
</dbReference>
<evidence type="ECO:0000313" key="3">
    <source>
        <dbReference type="Proteomes" id="UP000033930"/>
    </source>
</evidence>
<gene>
    <name evidence="2" type="ORF">UU50_C0013G0013</name>
</gene>
<accession>A0A0G0VDG7</accession>
<dbReference type="EMBL" id="LCAW01000013">
    <property type="protein sequence ID" value="KKR98934.1"/>
    <property type="molecule type" value="Genomic_DNA"/>
</dbReference>
<evidence type="ECO:0000313" key="2">
    <source>
        <dbReference type="EMBL" id="KKR98934.1"/>
    </source>
</evidence>
<feature type="transmembrane region" description="Helical" evidence="1">
    <location>
        <begin position="34"/>
        <end position="51"/>
    </location>
</feature>
<evidence type="ECO:0000256" key="1">
    <source>
        <dbReference type="SAM" id="Phobius"/>
    </source>
</evidence>
<keyword evidence="1" id="KW-0812">Transmembrane</keyword>
<comment type="caution">
    <text evidence="2">The sequence shown here is derived from an EMBL/GenBank/DDBJ whole genome shotgun (WGS) entry which is preliminary data.</text>
</comment>